<keyword evidence="2" id="KW-0812">Transmembrane</keyword>
<gene>
    <name evidence="3" type="ORF">SAMN05421848_2534</name>
</gene>
<dbReference type="AlphaFoldDB" id="A0A1I1LKX2"/>
<evidence type="ECO:0000256" key="2">
    <source>
        <dbReference type="SAM" id="Phobius"/>
    </source>
</evidence>
<accession>A0A1I1LKX2</accession>
<dbReference type="STRING" id="402385.SAMN05421848_2534"/>
<name>A0A1I1LKX2_9GAMM</name>
<keyword evidence="2" id="KW-1133">Transmembrane helix</keyword>
<evidence type="ECO:0000256" key="1">
    <source>
        <dbReference type="SAM" id="MobiDB-lite"/>
    </source>
</evidence>
<reference evidence="4" key="1">
    <citation type="submission" date="2016-10" db="EMBL/GenBank/DDBJ databases">
        <authorList>
            <person name="Varghese N."/>
            <person name="Submissions S."/>
        </authorList>
    </citation>
    <scope>NUCLEOTIDE SEQUENCE [LARGE SCALE GENOMIC DNA]</scope>
    <source>
        <strain evidence="4">DSM 23439</strain>
    </source>
</reference>
<feature type="region of interest" description="Disordered" evidence="1">
    <location>
        <begin position="93"/>
        <end position="114"/>
    </location>
</feature>
<evidence type="ECO:0000313" key="3">
    <source>
        <dbReference type="EMBL" id="SFC73635.1"/>
    </source>
</evidence>
<feature type="transmembrane region" description="Helical" evidence="2">
    <location>
        <begin position="66"/>
        <end position="87"/>
    </location>
</feature>
<evidence type="ECO:0000313" key="4">
    <source>
        <dbReference type="Proteomes" id="UP000199046"/>
    </source>
</evidence>
<sequence>MGMAISGIVLNFLYILYVNGVMRHDPSTGNMPDGVWQVLVGVLLISWLISLSGLVMMWLGKKRPGGIAAIVGAVIFVPLGLVAIIGARRVMSSNDSDTLADRRVAAGRSTEERT</sequence>
<keyword evidence="2" id="KW-0472">Membrane</keyword>
<feature type="transmembrane region" description="Helical" evidence="2">
    <location>
        <begin position="36"/>
        <end position="59"/>
    </location>
</feature>
<dbReference type="EMBL" id="FOLY01000005">
    <property type="protein sequence ID" value="SFC73635.1"/>
    <property type="molecule type" value="Genomic_DNA"/>
</dbReference>
<feature type="compositionally biased region" description="Basic and acidic residues" evidence="1">
    <location>
        <begin position="99"/>
        <end position="114"/>
    </location>
</feature>
<proteinExistence type="predicted"/>
<dbReference type="Proteomes" id="UP000199046">
    <property type="component" value="Unassembled WGS sequence"/>
</dbReference>
<dbReference type="RefSeq" id="WP_090134605.1">
    <property type="nucleotide sequence ID" value="NZ_FOLY01000005.1"/>
</dbReference>
<keyword evidence="4" id="KW-1185">Reference proteome</keyword>
<organism evidence="3 4">
    <name type="scientific">Kushneria avicenniae</name>
    <dbReference type="NCBI Taxonomy" id="402385"/>
    <lineage>
        <taxon>Bacteria</taxon>
        <taxon>Pseudomonadati</taxon>
        <taxon>Pseudomonadota</taxon>
        <taxon>Gammaproteobacteria</taxon>
        <taxon>Oceanospirillales</taxon>
        <taxon>Halomonadaceae</taxon>
        <taxon>Kushneria</taxon>
    </lineage>
</organism>
<protein>
    <submittedName>
        <fullName evidence="3">Uncharacterized protein</fullName>
    </submittedName>
</protein>